<organism evidence="2 3">
    <name type="scientific">Stachybotrys elegans</name>
    <dbReference type="NCBI Taxonomy" id="80388"/>
    <lineage>
        <taxon>Eukaryota</taxon>
        <taxon>Fungi</taxon>
        <taxon>Dikarya</taxon>
        <taxon>Ascomycota</taxon>
        <taxon>Pezizomycotina</taxon>
        <taxon>Sordariomycetes</taxon>
        <taxon>Hypocreomycetidae</taxon>
        <taxon>Hypocreales</taxon>
        <taxon>Stachybotryaceae</taxon>
        <taxon>Stachybotrys</taxon>
    </lineage>
</organism>
<evidence type="ECO:0000256" key="1">
    <source>
        <dbReference type="SAM" id="SignalP"/>
    </source>
</evidence>
<keyword evidence="1" id="KW-0732">Signal</keyword>
<dbReference type="OrthoDB" id="5239982at2759"/>
<proteinExistence type="predicted"/>
<keyword evidence="3" id="KW-1185">Reference proteome</keyword>
<protein>
    <recommendedName>
        <fullName evidence="4">AA1-like domain-containing protein</fullName>
    </recommendedName>
</protein>
<gene>
    <name evidence="2" type="ORF">B0I35DRAFT_405725</name>
</gene>
<reference evidence="2" key="1">
    <citation type="journal article" date="2021" name="Nat. Commun.">
        <title>Genetic determinants of endophytism in the Arabidopsis root mycobiome.</title>
        <authorList>
            <person name="Mesny F."/>
            <person name="Miyauchi S."/>
            <person name="Thiergart T."/>
            <person name="Pickel B."/>
            <person name="Atanasova L."/>
            <person name="Karlsson M."/>
            <person name="Huettel B."/>
            <person name="Barry K.W."/>
            <person name="Haridas S."/>
            <person name="Chen C."/>
            <person name="Bauer D."/>
            <person name="Andreopoulos W."/>
            <person name="Pangilinan J."/>
            <person name="LaButti K."/>
            <person name="Riley R."/>
            <person name="Lipzen A."/>
            <person name="Clum A."/>
            <person name="Drula E."/>
            <person name="Henrissat B."/>
            <person name="Kohler A."/>
            <person name="Grigoriev I.V."/>
            <person name="Martin F.M."/>
            <person name="Hacquard S."/>
        </authorList>
    </citation>
    <scope>NUCLEOTIDE SEQUENCE</scope>
    <source>
        <strain evidence="2">MPI-CAGE-CH-0235</strain>
    </source>
</reference>
<dbReference type="Gene3D" id="2.40.350.20">
    <property type="match status" value="1"/>
</dbReference>
<sequence>MKFSLFSAVALPGALAVPFSMLAHRPSSDVVRRADGDADCVLPRDYRVQEFAARTNDTGTTLSSLHFTFADTATNVTTLCQYNSSSTSTTPPGLTPRYSCENRDVKFIWEDEDSQLWLIERVCPNPDGTPTYEASGSMLLNLSCSGNGTCSSNSTSQTALFTSLQPVRDPTKVRSLE</sequence>
<name>A0A8K0WVA7_9HYPO</name>
<accession>A0A8K0WVA7</accession>
<dbReference type="Proteomes" id="UP000813444">
    <property type="component" value="Unassembled WGS sequence"/>
</dbReference>
<evidence type="ECO:0000313" key="3">
    <source>
        <dbReference type="Proteomes" id="UP000813444"/>
    </source>
</evidence>
<evidence type="ECO:0008006" key="4">
    <source>
        <dbReference type="Google" id="ProtNLM"/>
    </source>
</evidence>
<feature type="signal peptide" evidence="1">
    <location>
        <begin position="1"/>
        <end position="16"/>
    </location>
</feature>
<dbReference type="EMBL" id="JAGPNK010000002">
    <property type="protein sequence ID" value="KAH7326490.1"/>
    <property type="molecule type" value="Genomic_DNA"/>
</dbReference>
<feature type="chain" id="PRO_5035464206" description="AA1-like domain-containing protein" evidence="1">
    <location>
        <begin position="17"/>
        <end position="177"/>
    </location>
</feature>
<dbReference type="AlphaFoldDB" id="A0A8K0WVA7"/>
<evidence type="ECO:0000313" key="2">
    <source>
        <dbReference type="EMBL" id="KAH7326490.1"/>
    </source>
</evidence>
<comment type="caution">
    <text evidence="2">The sequence shown here is derived from an EMBL/GenBank/DDBJ whole genome shotgun (WGS) entry which is preliminary data.</text>
</comment>